<feature type="domain" description="FAS1" evidence="2">
    <location>
        <begin position="43"/>
        <end position="175"/>
    </location>
</feature>
<dbReference type="EMBL" id="CP047045">
    <property type="protein sequence ID" value="QGZ95986.1"/>
    <property type="molecule type" value="Genomic_DNA"/>
</dbReference>
<dbReference type="InterPro" id="IPR050904">
    <property type="entry name" value="Adhesion/Biosynth-related"/>
</dbReference>
<dbReference type="KEGG" id="tsv:DSM104635_02842"/>
<organism evidence="3 4">
    <name type="scientific">Terricaulis silvestris</name>
    <dbReference type="NCBI Taxonomy" id="2686094"/>
    <lineage>
        <taxon>Bacteria</taxon>
        <taxon>Pseudomonadati</taxon>
        <taxon>Pseudomonadota</taxon>
        <taxon>Alphaproteobacteria</taxon>
        <taxon>Caulobacterales</taxon>
        <taxon>Caulobacteraceae</taxon>
        <taxon>Terricaulis</taxon>
    </lineage>
</organism>
<dbReference type="InterPro" id="IPR036378">
    <property type="entry name" value="FAS1_dom_sf"/>
</dbReference>
<name>A0A6I6MRD5_9CAUL</name>
<keyword evidence="4" id="KW-1185">Reference proteome</keyword>
<dbReference type="Pfam" id="PF02469">
    <property type="entry name" value="Fasciclin"/>
    <property type="match status" value="1"/>
</dbReference>
<keyword evidence="1" id="KW-0732">Signal</keyword>
<sequence>MKLHPLSRAALIALAICAAPPAIAQVGDRFFVEVAQTETPVPQGDVLDVAAATGQYTQFLAAVQAAGYEETLRGEGPFTIFAPTDEAFRQMRRSERERLMQPQNREELLALLAYHVVAERVTTQTVGGAVVRPEASSGYRVTIDGRDGLRINDQLVVMPDVEASNGVIQGINTVLSPPTLIADAGESGR</sequence>
<dbReference type="PROSITE" id="PS50213">
    <property type="entry name" value="FAS1"/>
    <property type="match status" value="1"/>
</dbReference>
<accession>A0A6I6MRD5</accession>
<feature type="chain" id="PRO_5026025164" evidence="1">
    <location>
        <begin position="25"/>
        <end position="189"/>
    </location>
</feature>
<dbReference type="PANTHER" id="PTHR10900">
    <property type="entry name" value="PERIOSTIN-RELATED"/>
    <property type="match status" value="1"/>
</dbReference>
<dbReference type="InterPro" id="IPR000782">
    <property type="entry name" value="FAS1_domain"/>
</dbReference>
<reference evidence="4" key="1">
    <citation type="submission" date="2019-12" db="EMBL/GenBank/DDBJ databases">
        <title>Complete genome of Terracaulis silvestris 0127_4.</title>
        <authorList>
            <person name="Vieira S."/>
            <person name="Riedel T."/>
            <person name="Sproer C."/>
            <person name="Pascual J."/>
            <person name="Boedeker C."/>
            <person name="Overmann J."/>
        </authorList>
    </citation>
    <scope>NUCLEOTIDE SEQUENCE [LARGE SCALE GENOMIC DNA]</scope>
    <source>
        <strain evidence="4">0127_4</strain>
    </source>
</reference>
<dbReference type="SMART" id="SM00554">
    <property type="entry name" value="FAS1"/>
    <property type="match status" value="1"/>
</dbReference>
<evidence type="ECO:0000313" key="4">
    <source>
        <dbReference type="Proteomes" id="UP000431269"/>
    </source>
</evidence>
<evidence type="ECO:0000313" key="3">
    <source>
        <dbReference type="EMBL" id="QGZ95986.1"/>
    </source>
</evidence>
<gene>
    <name evidence="3" type="ORF">DSM104635_02842</name>
</gene>
<dbReference type="AlphaFoldDB" id="A0A6I6MRD5"/>
<proteinExistence type="predicted"/>
<evidence type="ECO:0000259" key="2">
    <source>
        <dbReference type="PROSITE" id="PS50213"/>
    </source>
</evidence>
<dbReference type="Proteomes" id="UP000431269">
    <property type="component" value="Chromosome"/>
</dbReference>
<protein>
    <submittedName>
        <fullName evidence="3">Immunogenic protein MPT70</fullName>
    </submittedName>
</protein>
<dbReference type="SUPFAM" id="SSF82153">
    <property type="entry name" value="FAS1 domain"/>
    <property type="match status" value="1"/>
</dbReference>
<evidence type="ECO:0000256" key="1">
    <source>
        <dbReference type="SAM" id="SignalP"/>
    </source>
</evidence>
<dbReference type="RefSeq" id="WP_158766806.1">
    <property type="nucleotide sequence ID" value="NZ_CP047045.1"/>
</dbReference>
<dbReference type="PANTHER" id="PTHR10900:SF77">
    <property type="entry name" value="FI19380P1"/>
    <property type="match status" value="1"/>
</dbReference>
<feature type="signal peptide" evidence="1">
    <location>
        <begin position="1"/>
        <end position="24"/>
    </location>
</feature>
<dbReference type="Gene3D" id="2.30.180.10">
    <property type="entry name" value="FAS1 domain"/>
    <property type="match status" value="1"/>
</dbReference>